<name>A0A2P5BIL4_TREOI</name>
<proteinExistence type="predicted"/>
<dbReference type="Proteomes" id="UP000237000">
    <property type="component" value="Unassembled WGS sequence"/>
</dbReference>
<accession>A0A2P5BIL4</accession>
<dbReference type="AlphaFoldDB" id="A0A2P5BIL4"/>
<organism evidence="1 2">
    <name type="scientific">Trema orientale</name>
    <name type="common">Charcoal tree</name>
    <name type="synonym">Celtis orientalis</name>
    <dbReference type="NCBI Taxonomy" id="63057"/>
    <lineage>
        <taxon>Eukaryota</taxon>
        <taxon>Viridiplantae</taxon>
        <taxon>Streptophyta</taxon>
        <taxon>Embryophyta</taxon>
        <taxon>Tracheophyta</taxon>
        <taxon>Spermatophyta</taxon>
        <taxon>Magnoliopsida</taxon>
        <taxon>eudicotyledons</taxon>
        <taxon>Gunneridae</taxon>
        <taxon>Pentapetalae</taxon>
        <taxon>rosids</taxon>
        <taxon>fabids</taxon>
        <taxon>Rosales</taxon>
        <taxon>Cannabaceae</taxon>
        <taxon>Trema</taxon>
    </lineage>
</organism>
<reference evidence="2" key="1">
    <citation type="submission" date="2016-06" db="EMBL/GenBank/DDBJ databases">
        <title>Parallel loss of symbiosis genes in relatives of nitrogen-fixing non-legume Parasponia.</title>
        <authorList>
            <person name="Van Velzen R."/>
            <person name="Holmer R."/>
            <person name="Bu F."/>
            <person name="Rutten L."/>
            <person name="Van Zeijl A."/>
            <person name="Liu W."/>
            <person name="Santuari L."/>
            <person name="Cao Q."/>
            <person name="Sharma T."/>
            <person name="Shen D."/>
            <person name="Roswanjaya Y."/>
            <person name="Wardhani T."/>
            <person name="Kalhor M.S."/>
            <person name="Jansen J."/>
            <person name="Van den Hoogen J."/>
            <person name="Gungor B."/>
            <person name="Hartog M."/>
            <person name="Hontelez J."/>
            <person name="Verver J."/>
            <person name="Yang W.-C."/>
            <person name="Schijlen E."/>
            <person name="Repin R."/>
            <person name="Schilthuizen M."/>
            <person name="Schranz E."/>
            <person name="Heidstra R."/>
            <person name="Miyata K."/>
            <person name="Fedorova E."/>
            <person name="Kohlen W."/>
            <person name="Bisseling T."/>
            <person name="Smit S."/>
            <person name="Geurts R."/>
        </authorList>
    </citation>
    <scope>NUCLEOTIDE SEQUENCE [LARGE SCALE GENOMIC DNA]</scope>
    <source>
        <strain evidence="2">cv. RG33-2</strain>
    </source>
</reference>
<comment type="caution">
    <text evidence="1">The sequence shown here is derived from an EMBL/GenBank/DDBJ whole genome shotgun (WGS) entry which is preliminary data.</text>
</comment>
<keyword evidence="2" id="KW-1185">Reference proteome</keyword>
<feature type="non-terminal residue" evidence="1">
    <location>
        <position position="1"/>
    </location>
</feature>
<protein>
    <submittedName>
        <fullName evidence="1">Uncharacterized protein</fullName>
    </submittedName>
</protein>
<sequence length="113" mass="11639">LFPESLGLSSIEGNKKSMLLLLLLPELNITSAISSTGYSTISLVLADVPAPPPWLLLPPAPAGLNSMESHLPMGTEEVIVLDVNGSAAIFCDISCDIMAGCSGKLDVGAVADM</sequence>
<evidence type="ECO:0000313" key="2">
    <source>
        <dbReference type="Proteomes" id="UP000237000"/>
    </source>
</evidence>
<gene>
    <name evidence="1" type="ORF">TorRG33x02_319740</name>
</gene>
<evidence type="ECO:0000313" key="1">
    <source>
        <dbReference type="EMBL" id="PON48596.1"/>
    </source>
</evidence>
<dbReference type="InParanoid" id="A0A2P5BIL4"/>
<dbReference type="EMBL" id="JXTC01000514">
    <property type="protein sequence ID" value="PON48596.1"/>
    <property type="molecule type" value="Genomic_DNA"/>
</dbReference>